<keyword evidence="1" id="KW-0472">Membrane</keyword>
<keyword evidence="1" id="KW-1133">Transmembrane helix</keyword>
<accession>A0A1G2RUS9</accession>
<dbReference type="EMBL" id="MHUL01000051">
    <property type="protein sequence ID" value="OHA75811.1"/>
    <property type="molecule type" value="Genomic_DNA"/>
</dbReference>
<comment type="caution">
    <text evidence="2">The sequence shown here is derived from an EMBL/GenBank/DDBJ whole genome shotgun (WGS) entry which is preliminary data.</text>
</comment>
<dbReference type="Pfam" id="PF06695">
    <property type="entry name" value="Sm_multidrug_ex"/>
    <property type="match status" value="1"/>
</dbReference>
<dbReference type="Proteomes" id="UP000178222">
    <property type="component" value="Unassembled WGS sequence"/>
</dbReference>
<name>A0A1G2RUS9_9BACT</name>
<evidence type="ECO:0000313" key="2">
    <source>
        <dbReference type="EMBL" id="OHA75811.1"/>
    </source>
</evidence>
<evidence type="ECO:0000256" key="1">
    <source>
        <dbReference type="SAM" id="Phobius"/>
    </source>
</evidence>
<evidence type="ECO:0000313" key="3">
    <source>
        <dbReference type="Proteomes" id="UP000178222"/>
    </source>
</evidence>
<feature type="transmembrane region" description="Helical" evidence="1">
    <location>
        <begin position="12"/>
        <end position="35"/>
    </location>
</feature>
<feature type="transmembrane region" description="Helical" evidence="1">
    <location>
        <begin position="41"/>
        <end position="61"/>
    </location>
</feature>
<reference evidence="2 3" key="1">
    <citation type="journal article" date="2016" name="Nat. Commun.">
        <title>Thousands of microbial genomes shed light on interconnected biogeochemical processes in an aquifer system.</title>
        <authorList>
            <person name="Anantharaman K."/>
            <person name="Brown C.T."/>
            <person name="Hug L.A."/>
            <person name="Sharon I."/>
            <person name="Castelle C.J."/>
            <person name="Probst A.J."/>
            <person name="Thomas B.C."/>
            <person name="Singh A."/>
            <person name="Wilkins M.J."/>
            <person name="Karaoz U."/>
            <person name="Brodie E.L."/>
            <person name="Williams K.H."/>
            <person name="Hubbard S.S."/>
            <person name="Banfield J.F."/>
        </authorList>
    </citation>
    <scope>NUCLEOTIDE SEQUENCE [LARGE SCALE GENOMIC DNA]</scope>
</reference>
<dbReference type="AlphaFoldDB" id="A0A1G2RUS9"/>
<gene>
    <name evidence="2" type="ORF">A3J30_02375</name>
</gene>
<feature type="transmembrane region" description="Helical" evidence="1">
    <location>
        <begin position="133"/>
        <end position="161"/>
    </location>
</feature>
<sequence>MIEQWPLPDFLTVILLGAFPIVELRGAIPLAFAGYGFSAPVAFGLAVLGNALVPLAAMPLLGTVSARLSERFPAAERFFTWLFTRTRRNHEKSFEKWKEFALVIFVAIPLPFTGAWTASLVAFVFGIPLRKAFLLIGIGAIIAGAIVTAATLGVINAWVFFL</sequence>
<dbReference type="InterPro" id="IPR009577">
    <property type="entry name" value="Sm_multidrug_ex"/>
</dbReference>
<dbReference type="PANTHER" id="PTHR36007">
    <property type="entry name" value="TRANSPORT PROTEIN-RELATED"/>
    <property type="match status" value="1"/>
</dbReference>
<protein>
    <recommendedName>
        <fullName evidence="4">Ligand-binding protein SH3</fullName>
    </recommendedName>
</protein>
<proteinExistence type="predicted"/>
<evidence type="ECO:0008006" key="4">
    <source>
        <dbReference type="Google" id="ProtNLM"/>
    </source>
</evidence>
<feature type="transmembrane region" description="Helical" evidence="1">
    <location>
        <begin position="100"/>
        <end position="127"/>
    </location>
</feature>
<keyword evidence="1" id="KW-0812">Transmembrane</keyword>
<organism evidence="2 3">
    <name type="scientific">Candidatus Wildermuthbacteria bacterium RIFCSPLOWO2_02_FULL_47_9c</name>
    <dbReference type="NCBI Taxonomy" id="1802466"/>
    <lineage>
        <taxon>Bacteria</taxon>
        <taxon>Candidatus Wildermuthiibacteriota</taxon>
    </lineage>
</organism>
<dbReference type="PANTHER" id="PTHR36007:SF2">
    <property type="entry name" value="TRANSPORT PROTEIN-RELATED"/>
    <property type="match status" value="1"/>
</dbReference>